<dbReference type="Gene3D" id="3.90.470.20">
    <property type="entry name" value="4'-phosphopantetheinyl transferase domain"/>
    <property type="match status" value="1"/>
</dbReference>
<comment type="catalytic activity">
    <reaction evidence="8">
        <text>apo-[ACP] + CoA = holo-[ACP] + adenosine 3',5'-bisphosphate + H(+)</text>
        <dbReference type="Rhea" id="RHEA:12068"/>
        <dbReference type="Rhea" id="RHEA-COMP:9685"/>
        <dbReference type="Rhea" id="RHEA-COMP:9690"/>
        <dbReference type="ChEBI" id="CHEBI:15378"/>
        <dbReference type="ChEBI" id="CHEBI:29999"/>
        <dbReference type="ChEBI" id="CHEBI:57287"/>
        <dbReference type="ChEBI" id="CHEBI:58343"/>
        <dbReference type="ChEBI" id="CHEBI:64479"/>
        <dbReference type="EC" id="2.7.8.7"/>
    </reaction>
</comment>
<dbReference type="GO" id="GO:0005737">
    <property type="term" value="C:cytoplasm"/>
    <property type="evidence" value="ECO:0007669"/>
    <property type="project" value="UniProtKB-SubCell"/>
</dbReference>
<keyword evidence="5 8" id="KW-0460">Magnesium</keyword>
<dbReference type="EC" id="2.7.8.7" evidence="8"/>
<sequence length="132" mass="13734">MGVGVDLVQLGELDRLLGRDWFRAFVYTDRELGVAAGFGPDRAREFLAGRFAAKEAVLKAIGTGMTGGVRPCQVSVLPSDRGVPVVRLAGPAAERASAAGVSEVRVSLSHKRGLAFAVALALDDAGRPMATA</sequence>
<dbReference type="RefSeq" id="WP_128558965.1">
    <property type="nucleotide sequence ID" value="NZ_QUAK01000208.1"/>
</dbReference>
<keyword evidence="11" id="KW-1185">Reference proteome</keyword>
<dbReference type="NCBIfam" id="TIGR00556">
    <property type="entry name" value="pantethn_trn"/>
    <property type="match status" value="1"/>
</dbReference>
<evidence type="ECO:0000313" key="10">
    <source>
        <dbReference type="EMBL" id="RFU83331.1"/>
    </source>
</evidence>
<keyword evidence="6 8" id="KW-0443">Lipid metabolism</keyword>
<evidence type="ECO:0000259" key="9">
    <source>
        <dbReference type="Pfam" id="PF01648"/>
    </source>
</evidence>
<keyword evidence="1 8" id="KW-0444">Lipid biosynthesis</keyword>
<feature type="binding site" evidence="8">
    <location>
        <position position="55"/>
    </location>
    <ligand>
        <name>Mg(2+)</name>
        <dbReference type="ChEBI" id="CHEBI:18420"/>
    </ligand>
</feature>
<comment type="subcellular location">
    <subcellularLocation>
        <location evidence="8">Cytoplasm</location>
    </subcellularLocation>
</comment>
<keyword evidence="8" id="KW-0963">Cytoplasm</keyword>
<protein>
    <recommendedName>
        <fullName evidence="8">Holo-[acyl-carrier-protein] synthase</fullName>
        <shortName evidence="8">Holo-ACP synthase</shortName>
        <ecNumber evidence="8">2.7.8.7</ecNumber>
    </recommendedName>
    <alternativeName>
        <fullName evidence="8">4'-phosphopantetheinyl transferase AcpS</fullName>
    </alternativeName>
</protein>
<comment type="cofactor">
    <cofactor evidence="8">
        <name>Mg(2+)</name>
        <dbReference type="ChEBI" id="CHEBI:18420"/>
    </cofactor>
</comment>
<dbReference type="EMBL" id="QUAK01000208">
    <property type="protein sequence ID" value="RFU83331.1"/>
    <property type="molecule type" value="Genomic_DNA"/>
</dbReference>
<dbReference type="GO" id="GO:0008897">
    <property type="term" value="F:holo-[acyl-carrier-protein] synthase activity"/>
    <property type="evidence" value="ECO:0007669"/>
    <property type="project" value="UniProtKB-UniRule"/>
</dbReference>
<feature type="binding site" evidence="8">
    <location>
        <position position="6"/>
    </location>
    <ligand>
        <name>Mg(2+)</name>
        <dbReference type="ChEBI" id="CHEBI:18420"/>
    </ligand>
</feature>
<dbReference type="Pfam" id="PF01648">
    <property type="entry name" value="ACPS"/>
    <property type="match status" value="1"/>
</dbReference>
<feature type="domain" description="4'-phosphopantetheinyl transferase" evidence="9">
    <location>
        <begin position="2"/>
        <end position="102"/>
    </location>
</feature>
<keyword evidence="2 8" id="KW-0808">Transferase</keyword>
<gene>
    <name evidence="8" type="primary">acpS</name>
    <name evidence="10" type="ORF">DY218_28260</name>
</gene>
<evidence type="ECO:0000256" key="6">
    <source>
        <dbReference type="ARBA" id="ARBA00023098"/>
    </source>
</evidence>
<dbReference type="AlphaFoldDB" id="A0A372LXH2"/>
<keyword evidence="3 8" id="KW-0479">Metal-binding</keyword>
<evidence type="ECO:0000256" key="7">
    <source>
        <dbReference type="ARBA" id="ARBA00023160"/>
    </source>
</evidence>
<evidence type="ECO:0000256" key="3">
    <source>
        <dbReference type="ARBA" id="ARBA00022723"/>
    </source>
</evidence>
<comment type="similarity">
    <text evidence="8">Belongs to the P-Pant transferase superfamily. AcpS family.</text>
</comment>
<proteinExistence type="inferred from homology"/>
<dbReference type="GO" id="GO:0006633">
    <property type="term" value="P:fatty acid biosynthetic process"/>
    <property type="evidence" value="ECO:0007669"/>
    <property type="project" value="UniProtKB-UniRule"/>
</dbReference>
<evidence type="ECO:0000256" key="8">
    <source>
        <dbReference type="HAMAP-Rule" id="MF_00101"/>
    </source>
</evidence>
<dbReference type="Proteomes" id="UP000263094">
    <property type="component" value="Unassembled WGS sequence"/>
</dbReference>
<organism evidence="10 11">
    <name type="scientific">Streptomyces triticagri</name>
    <dbReference type="NCBI Taxonomy" id="2293568"/>
    <lineage>
        <taxon>Bacteria</taxon>
        <taxon>Bacillati</taxon>
        <taxon>Actinomycetota</taxon>
        <taxon>Actinomycetes</taxon>
        <taxon>Kitasatosporales</taxon>
        <taxon>Streptomycetaceae</taxon>
        <taxon>Streptomyces</taxon>
    </lineage>
</organism>
<evidence type="ECO:0000256" key="1">
    <source>
        <dbReference type="ARBA" id="ARBA00022516"/>
    </source>
</evidence>
<dbReference type="SUPFAM" id="SSF56214">
    <property type="entry name" value="4'-phosphopantetheinyl transferase"/>
    <property type="match status" value="1"/>
</dbReference>
<dbReference type="InterPro" id="IPR002582">
    <property type="entry name" value="ACPS"/>
</dbReference>
<dbReference type="OrthoDB" id="517356at2"/>
<evidence type="ECO:0000313" key="11">
    <source>
        <dbReference type="Proteomes" id="UP000263094"/>
    </source>
</evidence>
<name>A0A372LXH2_9ACTN</name>
<dbReference type="HAMAP" id="MF_00101">
    <property type="entry name" value="AcpS"/>
    <property type="match status" value="1"/>
</dbReference>
<evidence type="ECO:0000256" key="2">
    <source>
        <dbReference type="ARBA" id="ARBA00022679"/>
    </source>
</evidence>
<dbReference type="InterPro" id="IPR037143">
    <property type="entry name" value="4-PPantetheinyl_Trfase_dom_sf"/>
</dbReference>
<keyword evidence="7 8" id="KW-0275">Fatty acid biosynthesis</keyword>
<evidence type="ECO:0000256" key="5">
    <source>
        <dbReference type="ARBA" id="ARBA00022842"/>
    </source>
</evidence>
<keyword evidence="4 8" id="KW-0276">Fatty acid metabolism</keyword>
<evidence type="ECO:0000256" key="4">
    <source>
        <dbReference type="ARBA" id="ARBA00022832"/>
    </source>
</evidence>
<accession>A0A372LXH2</accession>
<dbReference type="InterPro" id="IPR008278">
    <property type="entry name" value="4-PPantetheinyl_Trfase_dom"/>
</dbReference>
<dbReference type="InterPro" id="IPR004568">
    <property type="entry name" value="Ppantetheine-prot_Trfase_dom"/>
</dbReference>
<reference evidence="10 11" key="1">
    <citation type="submission" date="2018-08" db="EMBL/GenBank/DDBJ databases">
        <title>Isolation, diversity and antifungal activity of Actinobacteria from wheat.</title>
        <authorList>
            <person name="Han C."/>
        </authorList>
    </citation>
    <scope>NUCLEOTIDE SEQUENCE [LARGE SCALE GENOMIC DNA]</scope>
    <source>
        <strain evidence="10 11">NEAU-YY421</strain>
    </source>
</reference>
<comment type="function">
    <text evidence="8">Transfers the 4'-phosphopantetheine moiety from coenzyme A to a Ser of acyl-carrier-protein.</text>
</comment>
<dbReference type="GO" id="GO:0000287">
    <property type="term" value="F:magnesium ion binding"/>
    <property type="evidence" value="ECO:0007669"/>
    <property type="project" value="UniProtKB-UniRule"/>
</dbReference>
<comment type="caution">
    <text evidence="10">The sequence shown here is derived from an EMBL/GenBank/DDBJ whole genome shotgun (WGS) entry which is preliminary data.</text>
</comment>